<dbReference type="Gene3D" id="2.60.260.20">
    <property type="entry name" value="Urease metallochaperone UreE, N-terminal domain"/>
    <property type="match status" value="2"/>
</dbReference>
<evidence type="ECO:0000259" key="2">
    <source>
        <dbReference type="PROSITE" id="PS50076"/>
    </source>
</evidence>
<dbReference type="CDD" id="cd10747">
    <property type="entry name" value="DnaJ_C"/>
    <property type="match status" value="1"/>
</dbReference>
<dbReference type="PRINTS" id="PR00625">
    <property type="entry name" value="JDOMAIN"/>
</dbReference>
<feature type="domain" description="J" evidence="2">
    <location>
        <begin position="100"/>
        <end position="165"/>
    </location>
</feature>
<dbReference type="GO" id="GO:0005737">
    <property type="term" value="C:cytoplasm"/>
    <property type="evidence" value="ECO:0007669"/>
    <property type="project" value="TreeGrafter"/>
</dbReference>
<dbReference type="PROSITE" id="PS00636">
    <property type="entry name" value="DNAJ_1"/>
    <property type="match status" value="1"/>
</dbReference>
<dbReference type="PANTHER" id="PTHR43096:SF10">
    <property type="entry name" value="CHAPERONE PROTEIN DNAJ A6, CHLOROPLASTIC"/>
    <property type="match status" value="1"/>
</dbReference>
<dbReference type="InterPro" id="IPR036869">
    <property type="entry name" value="J_dom_sf"/>
</dbReference>
<dbReference type="Gene3D" id="1.10.287.110">
    <property type="entry name" value="DnaJ domain"/>
    <property type="match status" value="1"/>
</dbReference>
<dbReference type="SUPFAM" id="SSF49493">
    <property type="entry name" value="HSP40/DnaJ peptide-binding domain"/>
    <property type="match status" value="2"/>
</dbReference>
<comment type="caution">
    <text evidence="3">The sequence shown here is derived from an EMBL/GenBank/DDBJ whole genome shotgun (WGS) entry which is preliminary data.</text>
</comment>
<accession>A0A2W2AUX2</accession>
<dbReference type="InterPro" id="IPR018253">
    <property type="entry name" value="DnaJ_domain_CS"/>
</dbReference>
<dbReference type="SUPFAM" id="SSF46565">
    <property type="entry name" value="Chaperone J-domain"/>
    <property type="match status" value="1"/>
</dbReference>
<keyword evidence="4" id="KW-1185">Reference proteome</keyword>
<name>A0A2W2AUX2_9HYPH</name>
<dbReference type="AlphaFoldDB" id="A0A2W2AUX2"/>
<protein>
    <submittedName>
        <fullName evidence="3">J domain-containing protein</fullName>
    </submittedName>
</protein>
<dbReference type="InterPro" id="IPR001623">
    <property type="entry name" value="DnaJ_domain"/>
</dbReference>
<sequence>MPRSARPRCWSRRPRRSRGTDPRVPLPLVGRGRGGGDARDGVSPSDSRNHPHTWSLPTRGRETHLPSTSRCVLSAKIRFLHAALLTYTAALHPLEGSLKDPYETLGVAKTATADEIRSAYRKLAKKLHPDLNPGDKSAEEKFKQVAGAYDLLSDEEKRRRFDAGEIDASGAERQHERYYRDYAQDPGGRRYQYQSAGSGFDDFASQDDFLAELLRRRQEQARRAPGADRSYELEIDFLDAVNGATKRIMLPDGGSLDVTIPAGIEEGQILRLRGKGAPSRGEGPAGDALVAITIRPHRFFKREGDDILLELPVTIQEAVLGGKVKVPTTTGAVMATVPKGSNTGTTLRLKGKGVAKKGGGAGDELVRLKVMVPAEPDAALENFLSGWTPGSNYDPRRDMQS</sequence>
<dbReference type="SMART" id="SM00271">
    <property type="entry name" value="DnaJ"/>
    <property type="match status" value="1"/>
</dbReference>
<dbReference type="PROSITE" id="PS50076">
    <property type="entry name" value="DNAJ_2"/>
    <property type="match status" value="1"/>
</dbReference>
<organism evidence="3 4">
    <name type="scientific">Aestuariivirga litoralis</name>
    <dbReference type="NCBI Taxonomy" id="2650924"/>
    <lineage>
        <taxon>Bacteria</taxon>
        <taxon>Pseudomonadati</taxon>
        <taxon>Pseudomonadota</taxon>
        <taxon>Alphaproteobacteria</taxon>
        <taxon>Hyphomicrobiales</taxon>
        <taxon>Aestuariivirgaceae</taxon>
        <taxon>Aestuariivirga</taxon>
    </lineage>
</organism>
<evidence type="ECO:0000256" key="1">
    <source>
        <dbReference type="SAM" id="MobiDB-lite"/>
    </source>
</evidence>
<feature type="region of interest" description="Disordered" evidence="1">
    <location>
        <begin position="1"/>
        <end position="65"/>
    </location>
</feature>
<dbReference type="InterPro" id="IPR008971">
    <property type="entry name" value="HSP40/DnaJ_pept-bd"/>
</dbReference>
<dbReference type="Proteomes" id="UP000248795">
    <property type="component" value="Unassembled WGS sequence"/>
</dbReference>
<feature type="compositionally biased region" description="Basic residues" evidence="1">
    <location>
        <begin position="1"/>
        <end position="17"/>
    </location>
</feature>
<evidence type="ECO:0000313" key="3">
    <source>
        <dbReference type="EMBL" id="PZF77522.1"/>
    </source>
</evidence>
<dbReference type="GO" id="GO:0042026">
    <property type="term" value="P:protein refolding"/>
    <property type="evidence" value="ECO:0007669"/>
    <property type="project" value="TreeGrafter"/>
</dbReference>
<dbReference type="CDD" id="cd06257">
    <property type="entry name" value="DnaJ"/>
    <property type="match status" value="1"/>
</dbReference>
<dbReference type="PANTHER" id="PTHR43096">
    <property type="entry name" value="DNAJ HOMOLOG 1, MITOCHONDRIAL-RELATED"/>
    <property type="match status" value="1"/>
</dbReference>
<dbReference type="EMBL" id="QKVK01000003">
    <property type="protein sequence ID" value="PZF77522.1"/>
    <property type="molecule type" value="Genomic_DNA"/>
</dbReference>
<evidence type="ECO:0000313" key="4">
    <source>
        <dbReference type="Proteomes" id="UP000248795"/>
    </source>
</evidence>
<dbReference type="Pfam" id="PF00226">
    <property type="entry name" value="DnaJ"/>
    <property type="match status" value="1"/>
</dbReference>
<dbReference type="InterPro" id="IPR002939">
    <property type="entry name" value="DnaJ_C"/>
</dbReference>
<gene>
    <name evidence="3" type="ORF">DK847_09425</name>
</gene>
<dbReference type="GO" id="GO:0051082">
    <property type="term" value="F:unfolded protein binding"/>
    <property type="evidence" value="ECO:0007669"/>
    <property type="project" value="InterPro"/>
</dbReference>
<reference evidence="4" key="1">
    <citation type="submission" date="2018-06" db="EMBL/GenBank/DDBJ databases">
        <title>Aestuariibacter litoralis strain KCTC 52945T.</title>
        <authorList>
            <person name="Li X."/>
            <person name="Salam N."/>
            <person name="Li J.-L."/>
            <person name="Chen Y.-M."/>
            <person name="Yang Z.-W."/>
            <person name="Zhang L.-Y."/>
            <person name="Han M.-X."/>
            <person name="Xiao M."/>
            <person name="Li W.-J."/>
        </authorList>
    </citation>
    <scope>NUCLEOTIDE SEQUENCE [LARGE SCALE GENOMIC DNA]</scope>
    <source>
        <strain evidence="4">KCTC 52945</strain>
    </source>
</reference>
<proteinExistence type="predicted"/>
<dbReference type="Pfam" id="PF01556">
    <property type="entry name" value="DnaJ_C"/>
    <property type="match status" value="1"/>
</dbReference>